<gene>
    <name evidence="2" type="ORF">ACFSYH_03535</name>
</gene>
<dbReference type="PROSITE" id="PS50943">
    <property type="entry name" value="HTH_CROC1"/>
    <property type="match status" value="1"/>
</dbReference>
<keyword evidence="3" id="KW-1185">Reference proteome</keyword>
<dbReference type="Pfam" id="PF13560">
    <property type="entry name" value="HTH_31"/>
    <property type="match status" value="1"/>
</dbReference>
<dbReference type="CDD" id="cd00093">
    <property type="entry name" value="HTH_XRE"/>
    <property type="match status" value="1"/>
</dbReference>
<sequence length="95" mass="10577">MAGYRIERQVSTFGEHVRGWRMVLGLTAEQVSQRAGITRATLRKIETGNPNVSFNSVTQVLRALGILDQVVASIDPLDSDIGRLRAEKLTRTRAR</sequence>
<dbReference type="InterPro" id="IPR010982">
    <property type="entry name" value="Lambda_DNA-bd_dom_sf"/>
</dbReference>
<dbReference type="SUPFAM" id="SSF47413">
    <property type="entry name" value="lambda repressor-like DNA-binding domains"/>
    <property type="match status" value="1"/>
</dbReference>
<proteinExistence type="predicted"/>
<reference evidence="3" key="1">
    <citation type="journal article" date="2019" name="Int. J. Syst. Evol. Microbiol.">
        <title>The Global Catalogue of Microorganisms (GCM) 10K type strain sequencing project: providing services to taxonomists for standard genome sequencing and annotation.</title>
        <authorList>
            <consortium name="The Broad Institute Genomics Platform"/>
            <consortium name="The Broad Institute Genome Sequencing Center for Infectious Disease"/>
            <person name="Wu L."/>
            <person name="Ma J."/>
        </authorList>
    </citation>
    <scope>NUCLEOTIDE SEQUENCE [LARGE SCALE GENOMIC DNA]</scope>
    <source>
        <strain evidence="3">KCTC 33576</strain>
    </source>
</reference>
<accession>A0ABW5XFM8</accession>
<evidence type="ECO:0000313" key="3">
    <source>
        <dbReference type="Proteomes" id="UP001597391"/>
    </source>
</evidence>
<evidence type="ECO:0000313" key="2">
    <source>
        <dbReference type="EMBL" id="MFD2839638.1"/>
    </source>
</evidence>
<organism evidence="2 3">
    <name type="scientific">Populibacterium corticicola</name>
    <dbReference type="NCBI Taxonomy" id="1812826"/>
    <lineage>
        <taxon>Bacteria</taxon>
        <taxon>Bacillati</taxon>
        <taxon>Actinomycetota</taxon>
        <taxon>Actinomycetes</taxon>
        <taxon>Micrococcales</taxon>
        <taxon>Jonesiaceae</taxon>
        <taxon>Populibacterium</taxon>
    </lineage>
</organism>
<dbReference type="RefSeq" id="WP_377465135.1">
    <property type="nucleotide sequence ID" value="NZ_JBHUOP010000001.1"/>
</dbReference>
<feature type="domain" description="HTH cro/C1-type" evidence="1">
    <location>
        <begin position="17"/>
        <end position="70"/>
    </location>
</feature>
<dbReference type="Gene3D" id="1.10.260.40">
    <property type="entry name" value="lambda repressor-like DNA-binding domains"/>
    <property type="match status" value="1"/>
</dbReference>
<dbReference type="SMART" id="SM00530">
    <property type="entry name" value="HTH_XRE"/>
    <property type="match status" value="1"/>
</dbReference>
<evidence type="ECO:0000259" key="1">
    <source>
        <dbReference type="PROSITE" id="PS50943"/>
    </source>
</evidence>
<name>A0ABW5XFM8_9MICO</name>
<dbReference type="InterPro" id="IPR001387">
    <property type="entry name" value="Cro/C1-type_HTH"/>
</dbReference>
<dbReference type="EMBL" id="JBHUOP010000001">
    <property type="protein sequence ID" value="MFD2839638.1"/>
    <property type="molecule type" value="Genomic_DNA"/>
</dbReference>
<comment type="caution">
    <text evidence="2">The sequence shown here is derived from an EMBL/GenBank/DDBJ whole genome shotgun (WGS) entry which is preliminary data.</text>
</comment>
<dbReference type="Proteomes" id="UP001597391">
    <property type="component" value="Unassembled WGS sequence"/>
</dbReference>
<protein>
    <submittedName>
        <fullName evidence="2">Helix-turn-helix domain-containing protein</fullName>
    </submittedName>
</protein>